<reference evidence="3" key="1">
    <citation type="submission" date="2020-06" db="EMBL/GenBank/DDBJ databases">
        <title>A chromosome-scale genome assembly of Talaromyces rugulosus W13939.</title>
        <authorList>
            <person name="Wang B."/>
            <person name="Guo L."/>
            <person name="Ye K."/>
            <person name="Wang L."/>
        </authorList>
    </citation>
    <scope>NUCLEOTIDE SEQUENCE [LARGE SCALE GENOMIC DNA]</scope>
    <source>
        <strain evidence="3">W13939</strain>
    </source>
</reference>
<dbReference type="AlphaFoldDB" id="A0A7H8QPS4"/>
<name>A0A7H8QPS4_TALRU</name>
<dbReference type="GeneID" id="55990507"/>
<protein>
    <submittedName>
        <fullName evidence="2">Uncharacterized protein</fullName>
    </submittedName>
</protein>
<dbReference type="KEGG" id="trg:TRUGW13939_03001"/>
<feature type="chain" id="PRO_5028933913" evidence="1">
    <location>
        <begin position="19"/>
        <end position="118"/>
    </location>
</feature>
<evidence type="ECO:0000313" key="2">
    <source>
        <dbReference type="EMBL" id="QKX55902.1"/>
    </source>
</evidence>
<organism evidence="2 3">
    <name type="scientific">Talaromyces rugulosus</name>
    <name type="common">Penicillium rugulosum</name>
    <dbReference type="NCBI Taxonomy" id="121627"/>
    <lineage>
        <taxon>Eukaryota</taxon>
        <taxon>Fungi</taxon>
        <taxon>Dikarya</taxon>
        <taxon>Ascomycota</taxon>
        <taxon>Pezizomycotina</taxon>
        <taxon>Eurotiomycetes</taxon>
        <taxon>Eurotiomycetidae</taxon>
        <taxon>Eurotiales</taxon>
        <taxon>Trichocomaceae</taxon>
        <taxon>Talaromyces</taxon>
        <taxon>Talaromyces sect. Islandici</taxon>
    </lineage>
</organism>
<evidence type="ECO:0000256" key="1">
    <source>
        <dbReference type="SAM" id="SignalP"/>
    </source>
</evidence>
<dbReference type="EMBL" id="CP055899">
    <property type="protein sequence ID" value="QKX55902.1"/>
    <property type="molecule type" value="Genomic_DNA"/>
</dbReference>
<accession>A0A7H8QPS4</accession>
<dbReference type="Proteomes" id="UP000509510">
    <property type="component" value="Chromosome II"/>
</dbReference>
<proteinExistence type="predicted"/>
<sequence length="118" mass="12369">MKFFATTAIFSLLGATLAAPSAAPLDRRLKVDGVLACLDPTVTLVINELKSLEQTKVDKLIHDLLSGAEIKSELESVGGITQDVTQLLSCLSLGLGDVDAQLGDTVIGLLESLHLVPS</sequence>
<keyword evidence="3" id="KW-1185">Reference proteome</keyword>
<gene>
    <name evidence="2" type="ORF">TRUGW13939_03001</name>
</gene>
<dbReference type="OrthoDB" id="4222552at2759"/>
<dbReference type="RefSeq" id="XP_035342080.1">
    <property type="nucleotide sequence ID" value="XM_035486187.1"/>
</dbReference>
<feature type="signal peptide" evidence="1">
    <location>
        <begin position="1"/>
        <end position="18"/>
    </location>
</feature>
<keyword evidence="1" id="KW-0732">Signal</keyword>
<evidence type="ECO:0000313" key="3">
    <source>
        <dbReference type="Proteomes" id="UP000509510"/>
    </source>
</evidence>